<comment type="caution">
    <text evidence="1">The sequence shown here is derived from an EMBL/GenBank/DDBJ whole genome shotgun (WGS) entry which is preliminary data.</text>
</comment>
<dbReference type="EMBL" id="BLLF01004709">
    <property type="protein sequence ID" value="GFH30109.1"/>
    <property type="molecule type" value="Genomic_DNA"/>
</dbReference>
<protein>
    <submittedName>
        <fullName evidence="1">Fanconi-associated nuclease</fullName>
    </submittedName>
</protein>
<feature type="non-terminal residue" evidence="1">
    <location>
        <position position="1"/>
    </location>
</feature>
<keyword evidence="2" id="KW-1185">Reference proteome</keyword>
<evidence type="ECO:0000313" key="2">
    <source>
        <dbReference type="Proteomes" id="UP000485058"/>
    </source>
</evidence>
<sequence>RRIVRLGRPPRRWKKPSWAAAVMADPPEVVIQARPLAIVVGVKSRFYSAAERGGQ</sequence>
<feature type="non-terminal residue" evidence="1">
    <location>
        <position position="55"/>
    </location>
</feature>
<name>A0A6A0AB76_HAELA</name>
<evidence type="ECO:0000313" key="1">
    <source>
        <dbReference type="EMBL" id="GFH30109.1"/>
    </source>
</evidence>
<organism evidence="1 2">
    <name type="scientific">Haematococcus lacustris</name>
    <name type="common">Green alga</name>
    <name type="synonym">Haematococcus pluvialis</name>
    <dbReference type="NCBI Taxonomy" id="44745"/>
    <lineage>
        <taxon>Eukaryota</taxon>
        <taxon>Viridiplantae</taxon>
        <taxon>Chlorophyta</taxon>
        <taxon>core chlorophytes</taxon>
        <taxon>Chlorophyceae</taxon>
        <taxon>CS clade</taxon>
        <taxon>Chlamydomonadales</taxon>
        <taxon>Haematococcaceae</taxon>
        <taxon>Haematococcus</taxon>
    </lineage>
</organism>
<proteinExistence type="predicted"/>
<accession>A0A6A0AB76</accession>
<dbReference type="Proteomes" id="UP000485058">
    <property type="component" value="Unassembled WGS sequence"/>
</dbReference>
<dbReference type="AlphaFoldDB" id="A0A6A0AB76"/>
<reference evidence="1 2" key="1">
    <citation type="submission" date="2020-02" db="EMBL/GenBank/DDBJ databases">
        <title>Draft genome sequence of Haematococcus lacustris strain NIES-144.</title>
        <authorList>
            <person name="Morimoto D."/>
            <person name="Nakagawa S."/>
            <person name="Yoshida T."/>
            <person name="Sawayama S."/>
        </authorList>
    </citation>
    <scope>NUCLEOTIDE SEQUENCE [LARGE SCALE GENOMIC DNA]</scope>
    <source>
        <strain evidence="1 2">NIES-144</strain>
    </source>
</reference>
<gene>
    <name evidence="1" type="ORF">HaLaN_28895</name>
</gene>